<evidence type="ECO:0000256" key="4">
    <source>
        <dbReference type="ARBA" id="ARBA00023121"/>
    </source>
</evidence>
<dbReference type="GO" id="GO:0008289">
    <property type="term" value="F:lipid binding"/>
    <property type="evidence" value="ECO:0007669"/>
    <property type="project" value="UniProtKB-KW"/>
</dbReference>
<evidence type="ECO:0000256" key="1">
    <source>
        <dbReference type="ARBA" id="ARBA00006889"/>
    </source>
</evidence>
<dbReference type="InterPro" id="IPR022272">
    <property type="entry name" value="Lipocalin_CS"/>
</dbReference>
<dbReference type="PANTHER" id="PTHR10612">
    <property type="entry name" value="APOLIPOPROTEIN D"/>
    <property type="match status" value="1"/>
</dbReference>
<dbReference type="Proteomes" id="UP000786811">
    <property type="component" value="Unassembled WGS sequence"/>
</dbReference>
<keyword evidence="11" id="KW-1185">Reference proteome</keyword>
<keyword evidence="5" id="KW-0325">Glycoprotein</keyword>
<dbReference type="InterPro" id="IPR002969">
    <property type="entry name" value="ApolipopD"/>
</dbReference>
<keyword evidence="4" id="KW-0446">Lipid-binding</keyword>
<dbReference type="InterPro" id="IPR000566">
    <property type="entry name" value="Lipocln_cytosolic_FA-bd_dom"/>
</dbReference>
<dbReference type="PROSITE" id="PS00213">
    <property type="entry name" value="LIPOCALIN"/>
    <property type="match status" value="1"/>
</dbReference>
<dbReference type="GO" id="GO:0006869">
    <property type="term" value="P:lipid transport"/>
    <property type="evidence" value="ECO:0007669"/>
    <property type="project" value="InterPro"/>
</dbReference>
<protein>
    <recommendedName>
        <fullName evidence="2">Apolipoprotein D</fullName>
    </recommendedName>
</protein>
<dbReference type="InterPro" id="IPR022271">
    <property type="entry name" value="Lipocalin_ApoD"/>
</dbReference>
<dbReference type="PANTHER" id="PTHR10612:SF34">
    <property type="entry name" value="APOLIPOPROTEIN D"/>
    <property type="match status" value="1"/>
</dbReference>
<evidence type="ECO:0000259" key="9">
    <source>
        <dbReference type="Pfam" id="PF00061"/>
    </source>
</evidence>
<dbReference type="Gene3D" id="2.40.128.20">
    <property type="match status" value="1"/>
</dbReference>
<feature type="chain" id="PRO_5035350744" description="Apolipoprotein D" evidence="7">
    <location>
        <begin position="17"/>
        <end position="195"/>
    </location>
</feature>
<evidence type="ECO:0000256" key="2">
    <source>
        <dbReference type="ARBA" id="ARBA00019890"/>
    </source>
</evidence>
<dbReference type="GO" id="GO:0005737">
    <property type="term" value="C:cytoplasm"/>
    <property type="evidence" value="ECO:0007669"/>
    <property type="project" value="TreeGrafter"/>
</dbReference>
<evidence type="ECO:0000256" key="6">
    <source>
        <dbReference type="ARBA" id="ARBA00023283"/>
    </source>
</evidence>
<dbReference type="GO" id="GO:0006629">
    <property type="term" value="P:lipid metabolic process"/>
    <property type="evidence" value="ECO:0007669"/>
    <property type="project" value="TreeGrafter"/>
</dbReference>
<dbReference type="GO" id="GO:0042246">
    <property type="term" value="P:tissue regeneration"/>
    <property type="evidence" value="ECO:0007669"/>
    <property type="project" value="InterPro"/>
</dbReference>
<evidence type="ECO:0000256" key="3">
    <source>
        <dbReference type="ARBA" id="ARBA00022729"/>
    </source>
</evidence>
<dbReference type="AlphaFoldDB" id="A0A8J2MTP7"/>
<gene>
    <name evidence="10" type="ORF">HICCMSTLAB_LOCUS13720</name>
</gene>
<dbReference type="EMBL" id="CAJNRD030001124">
    <property type="protein sequence ID" value="CAG5109084.1"/>
    <property type="molecule type" value="Genomic_DNA"/>
</dbReference>
<reference evidence="10" key="1">
    <citation type="submission" date="2021-04" db="EMBL/GenBank/DDBJ databases">
        <authorList>
            <person name="Chebbi M.A.C M."/>
        </authorList>
    </citation>
    <scope>NUCLEOTIDE SEQUENCE</scope>
</reference>
<sequence>MLRLCVIICFLSGVFSQTPGIGKCPQPKVKSNFDLKRYQGDWFELRHSIPNIYELYGKCTKVNYKLDEFGFLISTNEMFSELNRFQQRMIGNATIDTANCVKGSKCGKLKMAFPSAYADKVISPYWVLGTDYSSFATVWSCLEYDSYHFQYVWILGKEEHPATSVVKAAMRILKINGLDDIPMTDTNQNDCPLKG</sequence>
<keyword evidence="3 7" id="KW-0732">Signal</keyword>
<evidence type="ECO:0000256" key="5">
    <source>
        <dbReference type="ARBA" id="ARBA00023180"/>
    </source>
</evidence>
<comment type="caution">
    <text evidence="10">The sequence shown here is derived from an EMBL/GenBank/DDBJ whole genome shotgun (WGS) entry which is preliminary data.</text>
</comment>
<proteinExistence type="inferred from homology"/>
<name>A0A8J2MTP7_COTCN</name>
<dbReference type="PIRSF" id="PIRSF036893">
    <property type="entry name" value="Lipocalin_ApoD"/>
    <property type="match status" value="1"/>
</dbReference>
<dbReference type="GO" id="GO:0007420">
    <property type="term" value="P:brain development"/>
    <property type="evidence" value="ECO:0007669"/>
    <property type="project" value="InterPro"/>
</dbReference>
<evidence type="ECO:0000256" key="7">
    <source>
        <dbReference type="PIRNR" id="PIRNR036893"/>
    </source>
</evidence>
<dbReference type="Pfam" id="PF00061">
    <property type="entry name" value="Lipocalin"/>
    <property type="match status" value="1"/>
</dbReference>
<evidence type="ECO:0000313" key="11">
    <source>
        <dbReference type="Proteomes" id="UP000786811"/>
    </source>
</evidence>
<feature type="signal peptide" evidence="7">
    <location>
        <begin position="1"/>
        <end position="16"/>
    </location>
</feature>
<dbReference type="SUPFAM" id="SSF50814">
    <property type="entry name" value="Lipocalins"/>
    <property type="match status" value="1"/>
</dbReference>
<dbReference type="GO" id="GO:0000302">
    <property type="term" value="P:response to reactive oxygen species"/>
    <property type="evidence" value="ECO:0007669"/>
    <property type="project" value="TreeGrafter"/>
</dbReference>
<dbReference type="PRINTS" id="PR01219">
    <property type="entry name" value="APOLIPOPROTD"/>
</dbReference>
<accession>A0A8J2MTP7</accession>
<organism evidence="10 11">
    <name type="scientific">Cotesia congregata</name>
    <name type="common">Parasitoid wasp</name>
    <name type="synonym">Apanteles congregatus</name>
    <dbReference type="NCBI Taxonomy" id="51543"/>
    <lineage>
        <taxon>Eukaryota</taxon>
        <taxon>Metazoa</taxon>
        <taxon>Ecdysozoa</taxon>
        <taxon>Arthropoda</taxon>
        <taxon>Hexapoda</taxon>
        <taxon>Insecta</taxon>
        <taxon>Pterygota</taxon>
        <taxon>Neoptera</taxon>
        <taxon>Endopterygota</taxon>
        <taxon>Hymenoptera</taxon>
        <taxon>Apocrita</taxon>
        <taxon>Ichneumonoidea</taxon>
        <taxon>Braconidae</taxon>
        <taxon>Microgastrinae</taxon>
        <taxon>Cotesia</taxon>
    </lineage>
</organism>
<dbReference type="InterPro" id="IPR012674">
    <property type="entry name" value="Calycin"/>
</dbReference>
<evidence type="ECO:0000313" key="10">
    <source>
        <dbReference type="EMBL" id="CAG5109084.1"/>
    </source>
</evidence>
<dbReference type="OrthoDB" id="565904at2759"/>
<feature type="domain" description="Lipocalin/cytosolic fatty-acid binding" evidence="9">
    <location>
        <begin position="103"/>
        <end position="190"/>
    </location>
</feature>
<keyword evidence="6" id="KW-0873">Pyrrolidone carboxylic acid</keyword>
<comment type="similarity">
    <text evidence="1 7 8">Belongs to the calycin superfamily. Lipocalin family.</text>
</comment>
<evidence type="ECO:0000256" key="8">
    <source>
        <dbReference type="RuleBase" id="RU003695"/>
    </source>
</evidence>